<gene>
    <name evidence="1" type="ORF">RND81_02G065700</name>
</gene>
<protein>
    <submittedName>
        <fullName evidence="1">Uncharacterized protein</fullName>
    </submittedName>
</protein>
<dbReference type="PANTHER" id="PTHR35097:SF1">
    <property type="entry name" value="GDSL ESTERASE_LIPASE"/>
    <property type="match status" value="1"/>
</dbReference>
<evidence type="ECO:0000313" key="2">
    <source>
        <dbReference type="Proteomes" id="UP001443914"/>
    </source>
</evidence>
<reference evidence="1" key="1">
    <citation type="submission" date="2024-03" db="EMBL/GenBank/DDBJ databases">
        <title>WGS assembly of Saponaria officinalis var. Norfolk2.</title>
        <authorList>
            <person name="Jenkins J."/>
            <person name="Shu S."/>
            <person name="Grimwood J."/>
            <person name="Barry K."/>
            <person name="Goodstein D."/>
            <person name="Schmutz J."/>
            <person name="Leebens-Mack J."/>
            <person name="Osbourn A."/>
        </authorList>
    </citation>
    <scope>NUCLEOTIDE SEQUENCE [LARGE SCALE GENOMIC DNA]</scope>
    <source>
        <strain evidence="1">JIC</strain>
    </source>
</reference>
<keyword evidence="2" id="KW-1185">Reference proteome</keyword>
<proteinExistence type="predicted"/>
<accession>A0AAW1MQI0</accession>
<dbReference type="PANTHER" id="PTHR35097">
    <property type="entry name" value="GDSL ESTERASE/LIPASE"/>
    <property type="match status" value="1"/>
</dbReference>
<dbReference type="AlphaFoldDB" id="A0AAW1MQI0"/>
<name>A0AAW1MQI0_SAPOF</name>
<dbReference type="EMBL" id="JBDFQZ010000002">
    <property type="protein sequence ID" value="KAK9748545.1"/>
    <property type="molecule type" value="Genomic_DNA"/>
</dbReference>
<comment type="caution">
    <text evidence="1">The sequence shown here is derived from an EMBL/GenBank/DDBJ whole genome shotgun (WGS) entry which is preliminary data.</text>
</comment>
<evidence type="ECO:0000313" key="1">
    <source>
        <dbReference type="EMBL" id="KAK9748545.1"/>
    </source>
</evidence>
<sequence>MEPFTSIAGNLNIFFKSTHDFFTGNRRNKSRHNPIEILKRLQREAFHDLMKLRDRQDKVEKILTLSRISKGSPFEDDGTRVRGAVEAMGTVFLVDNLDQEKVDVIKRSGLKTGIDARITFETKVRQTDILEAEFISCQRNHGDSGDILQSALSLTKISYTANMTDWLSMVAVPMGARCKDVGISTDFSLQEKGVTDYSCFGPPLLHQNHGSAIGLTVKKSNIVASLAQFVVDLPGSFGQCFSTFGQVVYQLPWSSKLSLFGLYSVTKSGQKTHPGVATIPLGIWRRDQRPETSTQTSSPLLEIDAEETVPPGQIAAMLESELDESTRVRGWVQMSNNNPTHLQWSVSVLDFPEDEIRWGLRLGGAIEDQKSWDRFQVEAFLKFNLGRKLSLKPAFVYLMDGNSQMPALTFQSTWSL</sequence>
<organism evidence="1 2">
    <name type="scientific">Saponaria officinalis</name>
    <name type="common">Common soapwort</name>
    <name type="synonym">Lychnis saponaria</name>
    <dbReference type="NCBI Taxonomy" id="3572"/>
    <lineage>
        <taxon>Eukaryota</taxon>
        <taxon>Viridiplantae</taxon>
        <taxon>Streptophyta</taxon>
        <taxon>Embryophyta</taxon>
        <taxon>Tracheophyta</taxon>
        <taxon>Spermatophyta</taxon>
        <taxon>Magnoliopsida</taxon>
        <taxon>eudicotyledons</taxon>
        <taxon>Gunneridae</taxon>
        <taxon>Pentapetalae</taxon>
        <taxon>Caryophyllales</taxon>
        <taxon>Caryophyllaceae</taxon>
        <taxon>Caryophylleae</taxon>
        <taxon>Saponaria</taxon>
    </lineage>
</organism>
<dbReference type="Proteomes" id="UP001443914">
    <property type="component" value="Unassembled WGS sequence"/>
</dbReference>